<reference evidence="1 2" key="1">
    <citation type="submission" date="2018-02" db="EMBL/GenBank/DDBJ databases">
        <title>Draft genome of wild Prunus yedoensis var. nudiflora.</title>
        <authorList>
            <person name="Baek S."/>
            <person name="Kim J.-H."/>
            <person name="Choi K."/>
            <person name="Kim G.-B."/>
            <person name="Cho A."/>
            <person name="Jang H."/>
            <person name="Shin C.-H."/>
            <person name="Yu H.-J."/>
            <person name="Mun J.-H."/>
        </authorList>
    </citation>
    <scope>NUCLEOTIDE SEQUENCE [LARGE SCALE GENOMIC DNA]</scope>
    <source>
        <strain evidence="2">cv. Jeju island</strain>
        <tissue evidence="1">Leaf</tissue>
    </source>
</reference>
<sequence length="75" mass="8698">MARVNECRSPPAEEARKMSGEDDVVFVFRSGKKQLHTTRSGYDWLANTLQWLQPRRVDMQLAMIGNRSFIKKLNS</sequence>
<dbReference type="Proteomes" id="UP000250321">
    <property type="component" value="Unassembled WGS sequence"/>
</dbReference>
<evidence type="ECO:0000313" key="1">
    <source>
        <dbReference type="EMBL" id="PQP95444.1"/>
    </source>
</evidence>
<dbReference type="EMBL" id="PJQY01002245">
    <property type="protein sequence ID" value="PQP95444.1"/>
    <property type="molecule type" value="Genomic_DNA"/>
</dbReference>
<keyword evidence="2" id="KW-1185">Reference proteome</keyword>
<dbReference type="OrthoDB" id="10576161at2759"/>
<organism evidence="1 2">
    <name type="scientific">Prunus yedoensis var. nudiflora</name>
    <dbReference type="NCBI Taxonomy" id="2094558"/>
    <lineage>
        <taxon>Eukaryota</taxon>
        <taxon>Viridiplantae</taxon>
        <taxon>Streptophyta</taxon>
        <taxon>Embryophyta</taxon>
        <taxon>Tracheophyta</taxon>
        <taxon>Spermatophyta</taxon>
        <taxon>Magnoliopsida</taxon>
        <taxon>eudicotyledons</taxon>
        <taxon>Gunneridae</taxon>
        <taxon>Pentapetalae</taxon>
        <taxon>rosids</taxon>
        <taxon>fabids</taxon>
        <taxon>Rosales</taxon>
        <taxon>Rosaceae</taxon>
        <taxon>Amygdaloideae</taxon>
        <taxon>Amygdaleae</taxon>
        <taxon>Prunus</taxon>
    </lineage>
</organism>
<gene>
    <name evidence="1" type="ORF">Pyn_20153</name>
</gene>
<comment type="caution">
    <text evidence="1">The sequence shown here is derived from an EMBL/GenBank/DDBJ whole genome shotgun (WGS) entry which is preliminary data.</text>
</comment>
<accession>A0A314XLS9</accession>
<dbReference type="AlphaFoldDB" id="A0A314XLS9"/>
<protein>
    <submittedName>
        <fullName evidence="1">Uncharacterized protein</fullName>
    </submittedName>
</protein>
<evidence type="ECO:0000313" key="2">
    <source>
        <dbReference type="Proteomes" id="UP000250321"/>
    </source>
</evidence>
<proteinExistence type="predicted"/>
<name>A0A314XLS9_PRUYE</name>